<evidence type="ECO:0000313" key="3">
    <source>
        <dbReference type="Proteomes" id="UP000248132"/>
    </source>
</evidence>
<keyword evidence="1" id="KW-0812">Transmembrane</keyword>
<sequence>MNKEMQLNNLLKRGLLLKHKNFLLCITFVFFFFAFDFVIGEVLSYYDHFDTPNMNSLMWDDFYKSEPNSIDVIFLGSSHARFAFDTETFDNNLNIKSFNLSSSEQTPLVGYYALKEVLKNQKPKLLVYEAYWRVFGIDDNTTTAYFVYDYIKGFDTRSQLLASIYDNRNFSSFLAEALSRTYKYRDSFFPTIKNVLTGRIIKPSSPSKHIKYADFTYHQNGYFQSDEVVNNEKLFENNPFEKAGLYFKWNETQIEYFKKTIKLCNDNNIKVLVITAPLPKPSMDYIKDYKKYSSKIMNIAKKFGLEYIDYNSMNIKEGNFKNEFFFDSNHLNKNGSEFLDNLLIPVIKKYLN</sequence>
<dbReference type="OrthoDB" id="9796702at2"/>
<dbReference type="Gene3D" id="3.40.50.1110">
    <property type="entry name" value="SGNH hydrolase"/>
    <property type="match status" value="1"/>
</dbReference>
<keyword evidence="1" id="KW-1133">Transmembrane helix</keyword>
<dbReference type="EMBL" id="QKMR01000004">
    <property type="protein sequence ID" value="PYG89157.1"/>
    <property type="molecule type" value="Genomic_DNA"/>
</dbReference>
<accession>A0A318XMS2</accession>
<dbReference type="Proteomes" id="UP000248132">
    <property type="component" value="Unassembled WGS sequence"/>
</dbReference>
<comment type="caution">
    <text evidence="2">The sequence shown here is derived from an EMBL/GenBank/DDBJ whole genome shotgun (WGS) entry which is preliminary data.</text>
</comment>
<dbReference type="InterPro" id="IPR036514">
    <property type="entry name" value="SGNH_hydro_sf"/>
</dbReference>
<proteinExistence type="predicted"/>
<evidence type="ECO:0000256" key="1">
    <source>
        <dbReference type="SAM" id="Phobius"/>
    </source>
</evidence>
<feature type="transmembrane region" description="Helical" evidence="1">
    <location>
        <begin position="21"/>
        <end position="46"/>
    </location>
</feature>
<keyword evidence="3" id="KW-1185">Reference proteome</keyword>
<organism evidence="2 3">
    <name type="scientific">Ruminiclostridium sufflavum DSM 19573</name>
    <dbReference type="NCBI Taxonomy" id="1121337"/>
    <lineage>
        <taxon>Bacteria</taxon>
        <taxon>Bacillati</taxon>
        <taxon>Bacillota</taxon>
        <taxon>Clostridia</taxon>
        <taxon>Eubacteriales</taxon>
        <taxon>Oscillospiraceae</taxon>
        <taxon>Ruminiclostridium</taxon>
    </lineage>
</organism>
<dbReference type="Pfam" id="PF07611">
    <property type="entry name" value="DUF1574"/>
    <property type="match status" value="1"/>
</dbReference>
<keyword evidence="1" id="KW-0472">Membrane</keyword>
<protein>
    <submittedName>
        <fullName evidence="2">Uncharacterized protein DUF1574</fullName>
    </submittedName>
</protein>
<dbReference type="RefSeq" id="WP_110461039.1">
    <property type="nucleotide sequence ID" value="NZ_QKMR01000004.1"/>
</dbReference>
<reference evidence="2 3" key="1">
    <citation type="submission" date="2018-06" db="EMBL/GenBank/DDBJ databases">
        <title>Genomic Encyclopedia of Type Strains, Phase I: the one thousand microbial genomes (KMG-I) project.</title>
        <authorList>
            <person name="Kyrpides N."/>
        </authorList>
    </citation>
    <scope>NUCLEOTIDE SEQUENCE [LARGE SCALE GENOMIC DNA]</scope>
    <source>
        <strain evidence="2 3">DSM 19573</strain>
    </source>
</reference>
<gene>
    <name evidence="2" type="ORF">LY28_00980</name>
</gene>
<dbReference type="SUPFAM" id="SSF52266">
    <property type="entry name" value="SGNH hydrolase"/>
    <property type="match status" value="1"/>
</dbReference>
<dbReference type="InterPro" id="IPR011468">
    <property type="entry name" value="DUF1574"/>
</dbReference>
<dbReference type="AlphaFoldDB" id="A0A318XMS2"/>
<evidence type="ECO:0000313" key="2">
    <source>
        <dbReference type="EMBL" id="PYG89157.1"/>
    </source>
</evidence>
<name>A0A318XMS2_9FIRM</name>